<dbReference type="Proteomes" id="UP000054558">
    <property type="component" value="Unassembled WGS sequence"/>
</dbReference>
<evidence type="ECO:0000313" key="5">
    <source>
        <dbReference type="Proteomes" id="UP000054558"/>
    </source>
</evidence>
<evidence type="ECO:0000256" key="1">
    <source>
        <dbReference type="ARBA" id="ARBA00009861"/>
    </source>
</evidence>
<evidence type="ECO:0000313" key="4">
    <source>
        <dbReference type="EMBL" id="GAQ78240.1"/>
    </source>
</evidence>
<name>A0A1Y1HID1_KLENI</name>
<dbReference type="InterPro" id="IPR050317">
    <property type="entry name" value="Plant_Fungal_Acyltransferase"/>
</dbReference>
<keyword evidence="3" id="KW-1133">Transmembrane helix</keyword>
<keyword evidence="2 4" id="KW-0808">Transferase</keyword>
<dbReference type="STRING" id="105231.A0A1Y1HID1"/>
<dbReference type="PANTHER" id="PTHR31642">
    <property type="entry name" value="TRICHOTHECENE 3-O-ACETYLTRANSFERASE"/>
    <property type="match status" value="1"/>
</dbReference>
<gene>
    <name evidence="4" type="ORF">KFL_000100070</name>
</gene>
<dbReference type="EMBL" id="DF236959">
    <property type="protein sequence ID" value="GAQ78240.1"/>
    <property type="molecule type" value="Genomic_DNA"/>
</dbReference>
<evidence type="ECO:0000256" key="2">
    <source>
        <dbReference type="ARBA" id="ARBA00022679"/>
    </source>
</evidence>
<feature type="transmembrane region" description="Helical" evidence="3">
    <location>
        <begin position="437"/>
        <end position="460"/>
    </location>
</feature>
<dbReference type="InterPro" id="IPR023213">
    <property type="entry name" value="CAT-like_dom_sf"/>
</dbReference>
<dbReference type="OMA" id="EANCRME"/>
<comment type="similarity">
    <text evidence="1">Belongs to the plant acyltransferase family.</text>
</comment>
<dbReference type="PANTHER" id="PTHR31642:SF310">
    <property type="entry name" value="FATTY ALCOHOL:CAFFEOYL-COA ACYLTRANSFERASE"/>
    <property type="match status" value="1"/>
</dbReference>
<sequence>MRVTVVSDELVKPETSNRQHPKFLELSVLDQVQFRYHWPPLLAFFDPPKVPFYPLAGRFVHRAEGCLAIDCNDAGILVRVAEANCKTPQAIATGMNMAGSQKLYVSKRGEDVTTVPPLLVQFTRFQDDAISVSFCFHHTVCDAAGYSMFINYWSELMREKQPSLEPNHERFRLPKTPPSPLVVSDEAIGMLGTQFFREPSNDRFAFRGNLRSPLVIFHEAVTVPRRTAGVVGAVTSKPLAKGTRAPRPGRPAIPIPLAVMLMFGVPLLRRRALPFVPALKADASQGLPAGRFVSTNDALTALLWLSITAARGLDPKQVTRLGFPVNVRSRTEPPLPEAYFGNASLLTTESQAAAGEVTTQPLSWSASIVRDTVSRVDAAYANSALDQIRSMPDKDARASPLSIHRGPDVFLTSFVKFPFNEIDLGWGPPVSFGVANLLLALDGFIVLVETMGGVCAYVGLLAKHMARLLADETFMKYVGL</sequence>
<dbReference type="Pfam" id="PF02458">
    <property type="entry name" value="Transferase"/>
    <property type="match status" value="2"/>
</dbReference>
<keyword evidence="3" id="KW-0812">Transmembrane</keyword>
<dbReference type="OrthoDB" id="671439at2759"/>
<dbReference type="Gene3D" id="3.30.559.10">
    <property type="entry name" value="Chloramphenicol acetyltransferase-like domain"/>
    <property type="match status" value="2"/>
</dbReference>
<evidence type="ECO:0000256" key="3">
    <source>
        <dbReference type="SAM" id="Phobius"/>
    </source>
</evidence>
<protein>
    <submittedName>
        <fullName evidence="4">Chloramphenicol acetyltransferase-like domain containing protein</fullName>
    </submittedName>
</protein>
<dbReference type="AlphaFoldDB" id="A0A1Y1HID1"/>
<keyword evidence="5" id="KW-1185">Reference proteome</keyword>
<organism evidence="4 5">
    <name type="scientific">Klebsormidium nitens</name>
    <name type="common">Green alga</name>
    <name type="synonym">Ulothrix nitens</name>
    <dbReference type="NCBI Taxonomy" id="105231"/>
    <lineage>
        <taxon>Eukaryota</taxon>
        <taxon>Viridiplantae</taxon>
        <taxon>Streptophyta</taxon>
        <taxon>Klebsormidiophyceae</taxon>
        <taxon>Klebsormidiales</taxon>
        <taxon>Klebsormidiaceae</taxon>
        <taxon>Klebsormidium</taxon>
    </lineage>
</organism>
<proteinExistence type="inferred from homology"/>
<dbReference type="GO" id="GO:0016747">
    <property type="term" value="F:acyltransferase activity, transferring groups other than amino-acyl groups"/>
    <property type="evidence" value="ECO:0000318"/>
    <property type="project" value="GO_Central"/>
</dbReference>
<keyword evidence="3" id="KW-0472">Membrane</keyword>
<accession>A0A1Y1HID1</accession>
<reference evidence="4 5" key="1">
    <citation type="journal article" date="2014" name="Nat. Commun.">
        <title>Klebsormidium flaccidum genome reveals primary factors for plant terrestrial adaptation.</title>
        <authorList>
            <person name="Hori K."/>
            <person name="Maruyama F."/>
            <person name="Fujisawa T."/>
            <person name="Togashi T."/>
            <person name="Yamamoto N."/>
            <person name="Seo M."/>
            <person name="Sato S."/>
            <person name="Yamada T."/>
            <person name="Mori H."/>
            <person name="Tajima N."/>
            <person name="Moriyama T."/>
            <person name="Ikeuchi M."/>
            <person name="Watanabe M."/>
            <person name="Wada H."/>
            <person name="Kobayashi K."/>
            <person name="Saito M."/>
            <person name="Masuda T."/>
            <person name="Sasaki-Sekimoto Y."/>
            <person name="Mashiguchi K."/>
            <person name="Awai K."/>
            <person name="Shimojima M."/>
            <person name="Masuda S."/>
            <person name="Iwai M."/>
            <person name="Nobusawa T."/>
            <person name="Narise T."/>
            <person name="Kondo S."/>
            <person name="Saito H."/>
            <person name="Sato R."/>
            <person name="Murakawa M."/>
            <person name="Ihara Y."/>
            <person name="Oshima-Yamada Y."/>
            <person name="Ohtaka K."/>
            <person name="Satoh M."/>
            <person name="Sonobe K."/>
            <person name="Ishii M."/>
            <person name="Ohtani R."/>
            <person name="Kanamori-Sato M."/>
            <person name="Honoki R."/>
            <person name="Miyazaki D."/>
            <person name="Mochizuki H."/>
            <person name="Umetsu J."/>
            <person name="Higashi K."/>
            <person name="Shibata D."/>
            <person name="Kamiya Y."/>
            <person name="Sato N."/>
            <person name="Nakamura Y."/>
            <person name="Tabata S."/>
            <person name="Ida S."/>
            <person name="Kurokawa K."/>
            <person name="Ohta H."/>
        </authorList>
    </citation>
    <scope>NUCLEOTIDE SEQUENCE [LARGE SCALE GENOMIC DNA]</scope>
    <source>
        <strain evidence="4 5">NIES-2285</strain>
    </source>
</reference>